<accession>A0A1B6F235</accession>
<dbReference type="PRINTS" id="PR01519">
    <property type="entry name" value="EPSLNTUBULIN"/>
</dbReference>
<evidence type="ECO:0000259" key="6">
    <source>
        <dbReference type="Pfam" id="PF00091"/>
    </source>
</evidence>
<evidence type="ECO:0000256" key="2">
    <source>
        <dbReference type="ARBA" id="ARBA00022701"/>
    </source>
</evidence>
<evidence type="ECO:0000256" key="5">
    <source>
        <dbReference type="RuleBase" id="RU000352"/>
    </source>
</evidence>
<dbReference type="InterPro" id="IPR000217">
    <property type="entry name" value="Tubulin"/>
</dbReference>
<dbReference type="Pfam" id="PF00091">
    <property type="entry name" value="Tubulin"/>
    <property type="match status" value="1"/>
</dbReference>
<keyword evidence="3 5" id="KW-0547">Nucleotide-binding</keyword>
<dbReference type="InterPro" id="IPR003008">
    <property type="entry name" value="Tubulin_FtsZ_GTPase"/>
</dbReference>
<protein>
    <recommendedName>
        <fullName evidence="6">Tubulin/FtsZ GTPase domain-containing protein</fullName>
    </recommendedName>
</protein>
<comment type="similarity">
    <text evidence="1 5">Belongs to the tubulin family.</text>
</comment>
<evidence type="ECO:0000256" key="3">
    <source>
        <dbReference type="ARBA" id="ARBA00022741"/>
    </source>
</evidence>
<dbReference type="PANTHER" id="PTHR11588">
    <property type="entry name" value="TUBULIN"/>
    <property type="match status" value="1"/>
</dbReference>
<dbReference type="InterPro" id="IPR036525">
    <property type="entry name" value="Tubulin/FtsZ_GTPase_sf"/>
</dbReference>
<dbReference type="PRINTS" id="PR01161">
    <property type="entry name" value="TUBULIN"/>
</dbReference>
<proteinExistence type="inferred from homology"/>
<evidence type="ECO:0000256" key="4">
    <source>
        <dbReference type="ARBA" id="ARBA00023134"/>
    </source>
</evidence>
<organism evidence="7">
    <name type="scientific">Cuerna arida</name>
    <dbReference type="NCBI Taxonomy" id="1464854"/>
    <lineage>
        <taxon>Eukaryota</taxon>
        <taxon>Metazoa</taxon>
        <taxon>Ecdysozoa</taxon>
        <taxon>Arthropoda</taxon>
        <taxon>Hexapoda</taxon>
        <taxon>Insecta</taxon>
        <taxon>Pterygota</taxon>
        <taxon>Neoptera</taxon>
        <taxon>Paraneoptera</taxon>
        <taxon>Hemiptera</taxon>
        <taxon>Auchenorrhyncha</taxon>
        <taxon>Membracoidea</taxon>
        <taxon>Cicadellidae</taxon>
        <taxon>Cicadellinae</taxon>
        <taxon>Proconiini</taxon>
        <taxon>Cuerna</taxon>
    </lineage>
</organism>
<dbReference type="SUPFAM" id="SSF52490">
    <property type="entry name" value="Tubulin nucleotide-binding domain-like"/>
    <property type="match status" value="1"/>
</dbReference>
<reference evidence="7" key="1">
    <citation type="submission" date="2015-11" db="EMBL/GenBank/DDBJ databases">
        <title>De novo transcriptome assembly of four potential Pierce s Disease insect vectors from Arizona vineyards.</title>
        <authorList>
            <person name="Tassone E.E."/>
        </authorList>
    </citation>
    <scope>NUCLEOTIDE SEQUENCE</scope>
</reference>
<dbReference type="GO" id="GO:0007017">
    <property type="term" value="P:microtubule-based process"/>
    <property type="evidence" value="ECO:0007669"/>
    <property type="project" value="InterPro"/>
</dbReference>
<keyword evidence="4 5" id="KW-0342">GTP-binding</keyword>
<gene>
    <name evidence="7" type="ORF">g.22677</name>
</gene>
<sequence length="179" mass="19705">MSEFITVQVGQCGNQIGSVFWPQVLEEYGITSSNSHSTPSKIDKSFKSFFDCSESLPKACRSATELRRSKVTARALLVDMEEKVVDRFHHGSLHHLFDKKCFVTNHPGSGNNWAVGHHTHFDSHRSALEDKLRNMAEKCDCLCGVLVLLSLGGGTGAGLGTAIVRLLEDQFPLVDRSDS</sequence>
<evidence type="ECO:0000313" key="7">
    <source>
        <dbReference type="EMBL" id="JAS44280.1"/>
    </source>
</evidence>
<name>A0A1B6F235_9HEMI</name>
<evidence type="ECO:0000256" key="1">
    <source>
        <dbReference type="ARBA" id="ARBA00009636"/>
    </source>
</evidence>
<dbReference type="InterPro" id="IPR017975">
    <property type="entry name" value="Tubulin_CS"/>
</dbReference>
<keyword evidence="2 5" id="KW-0493">Microtubule</keyword>
<dbReference type="GO" id="GO:0005874">
    <property type="term" value="C:microtubule"/>
    <property type="evidence" value="ECO:0007669"/>
    <property type="project" value="UniProtKB-KW"/>
</dbReference>
<dbReference type="InterPro" id="IPR004057">
    <property type="entry name" value="Epsilon_tubulin"/>
</dbReference>
<dbReference type="PROSITE" id="PS00227">
    <property type="entry name" value="TUBULIN"/>
    <property type="match status" value="1"/>
</dbReference>
<dbReference type="Gene3D" id="3.40.50.1440">
    <property type="entry name" value="Tubulin/FtsZ, GTPase domain"/>
    <property type="match status" value="1"/>
</dbReference>
<feature type="domain" description="Tubulin/FtsZ GTPase" evidence="6">
    <location>
        <begin position="4"/>
        <end position="172"/>
    </location>
</feature>
<dbReference type="GO" id="GO:0005525">
    <property type="term" value="F:GTP binding"/>
    <property type="evidence" value="ECO:0007669"/>
    <property type="project" value="UniProtKB-UniRule"/>
</dbReference>
<dbReference type="AlphaFoldDB" id="A0A1B6F235"/>
<dbReference type="EMBL" id="GECZ01025489">
    <property type="protein sequence ID" value="JAS44280.1"/>
    <property type="molecule type" value="Transcribed_RNA"/>
</dbReference>